<keyword evidence="2" id="KW-1133">Transmembrane helix</keyword>
<evidence type="ECO:0000259" key="3">
    <source>
        <dbReference type="Pfam" id="PF14257"/>
    </source>
</evidence>
<feature type="coiled-coil region" evidence="1">
    <location>
        <begin position="147"/>
        <end position="218"/>
    </location>
</feature>
<keyword evidence="2" id="KW-0812">Transmembrane</keyword>
<keyword evidence="1" id="KW-0175">Coiled coil</keyword>
<evidence type="ECO:0000313" key="4">
    <source>
        <dbReference type="EMBL" id="THG89330.1"/>
    </source>
</evidence>
<organism evidence="4 5">
    <name type="scientific">Alkalihalobacillus alcalophilus ATCC 27647 = CGMCC 1.3604</name>
    <dbReference type="NCBI Taxonomy" id="1218173"/>
    <lineage>
        <taxon>Bacteria</taxon>
        <taxon>Bacillati</taxon>
        <taxon>Bacillota</taxon>
        <taxon>Bacilli</taxon>
        <taxon>Bacillales</taxon>
        <taxon>Bacillaceae</taxon>
        <taxon>Alkalihalobacillus</taxon>
    </lineage>
</organism>
<dbReference type="PROSITE" id="PS51257">
    <property type="entry name" value="PROKAR_LIPOPROTEIN"/>
    <property type="match status" value="1"/>
</dbReference>
<proteinExistence type="predicted"/>
<dbReference type="EMBL" id="JALP01000246">
    <property type="protein sequence ID" value="THG89330.1"/>
    <property type="molecule type" value="Genomic_DNA"/>
</dbReference>
<protein>
    <recommendedName>
        <fullName evidence="3">DUF4349 domain-containing protein</fullName>
    </recommendedName>
</protein>
<evidence type="ECO:0000256" key="2">
    <source>
        <dbReference type="SAM" id="Phobius"/>
    </source>
</evidence>
<dbReference type="AlphaFoldDB" id="A0A4S4JX83"/>
<accession>A0A4S4JX83</accession>
<sequence length="305" mass="35238">MKCRTMVVIFFTVVCFSLIGCKQQDSTQEEANLRVDSEQTRTESTIEYSENESVAVEMSEDADMAASQGAQVEDRKIIYSSYLTLEVSDYEEAEKRLINEVNQLGGYVVQSFFNEYDDIVNGQLTVRIPTTELHDYIYLIEDSDYHLKEKEMNGQDVTEEYVDLEARLRSKKVVEERLYQFLESAEETEQLLKISKDLERVQQEIEQIEGRVIFLNNRTDYAEVTIQLIEKKIIVDHIQGNEDLNTVEKAKKLFIETINFLLSLASGLIVMIVGLSPVLVLLAIILTLVFLYLRKKKRNNKISKE</sequence>
<gene>
    <name evidence="4" type="ORF">AJ85_18370</name>
</gene>
<evidence type="ECO:0000256" key="1">
    <source>
        <dbReference type="SAM" id="Coils"/>
    </source>
</evidence>
<comment type="caution">
    <text evidence="4">The sequence shown here is derived from an EMBL/GenBank/DDBJ whole genome shotgun (WGS) entry which is preliminary data.</text>
</comment>
<evidence type="ECO:0000313" key="5">
    <source>
        <dbReference type="Proteomes" id="UP000297014"/>
    </source>
</evidence>
<keyword evidence="2" id="KW-0472">Membrane</keyword>
<feature type="domain" description="DUF4349" evidence="3">
    <location>
        <begin position="75"/>
        <end position="289"/>
    </location>
</feature>
<dbReference type="InterPro" id="IPR025645">
    <property type="entry name" value="DUF4349"/>
</dbReference>
<name>A0A4S4JX83_ALKAL</name>
<dbReference type="Proteomes" id="UP000297014">
    <property type="component" value="Unassembled WGS sequence"/>
</dbReference>
<feature type="transmembrane region" description="Helical" evidence="2">
    <location>
        <begin position="260"/>
        <end position="293"/>
    </location>
</feature>
<dbReference type="Pfam" id="PF14257">
    <property type="entry name" value="DUF4349"/>
    <property type="match status" value="1"/>
</dbReference>
<reference evidence="4 5" key="1">
    <citation type="submission" date="2014-01" db="EMBL/GenBank/DDBJ databases">
        <title>Draft genome sequencing of Bacillus alcalophilus CGMCC 1.3604.</title>
        <authorList>
            <person name="Yang J."/>
            <person name="Diao L."/>
            <person name="Yang S."/>
        </authorList>
    </citation>
    <scope>NUCLEOTIDE SEQUENCE [LARGE SCALE GENOMIC DNA]</scope>
    <source>
        <strain evidence="4 5">CGMCC 1.3604</strain>
    </source>
</reference>